<dbReference type="Proteomes" id="UP001058429">
    <property type="component" value="Chromosome"/>
</dbReference>
<dbReference type="PANTHER" id="PTHR30153:SF2">
    <property type="entry name" value="REPLICATIVE DNA HELICASE"/>
    <property type="match status" value="1"/>
</dbReference>
<dbReference type="PROSITE" id="PS51199">
    <property type="entry name" value="SF4_HELICASE"/>
    <property type="match status" value="1"/>
</dbReference>
<dbReference type="AlphaFoldDB" id="A0A9Q9J8A7"/>
<gene>
    <name evidence="2" type="ORF">N4562_07775</name>
</gene>
<dbReference type="GO" id="GO:0005524">
    <property type="term" value="F:ATP binding"/>
    <property type="evidence" value="ECO:0007669"/>
    <property type="project" value="InterPro"/>
</dbReference>
<dbReference type="GeneID" id="75137742"/>
<accession>A0A9Q9J8A7</accession>
<reference evidence="2" key="1">
    <citation type="submission" date="2022-09" db="EMBL/GenBank/DDBJ databases">
        <title>Complete genome of Ligilactobacillus agilis AM_LB6, isolated from chicken feces.</title>
        <authorList>
            <person name="den Bakker H.C."/>
            <person name="Mann A."/>
        </authorList>
    </citation>
    <scope>NUCLEOTIDE SEQUENCE</scope>
    <source>
        <strain evidence="2">AM_LB6</strain>
    </source>
</reference>
<evidence type="ECO:0000259" key="1">
    <source>
        <dbReference type="PROSITE" id="PS51199"/>
    </source>
</evidence>
<dbReference type="GO" id="GO:0003678">
    <property type="term" value="F:DNA helicase activity"/>
    <property type="evidence" value="ECO:0007669"/>
    <property type="project" value="InterPro"/>
</dbReference>
<dbReference type="GO" id="GO:0006260">
    <property type="term" value="P:DNA replication"/>
    <property type="evidence" value="ECO:0007669"/>
    <property type="project" value="InterPro"/>
</dbReference>
<evidence type="ECO:0000313" key="3">
    <source>
        <dbReference type="Proteomes" id="UP001058429"/>
    </source>
</evidence>
<proteinExistence type="predicted"/>
<organism evidence="2 3">
    <name type="scientific">Ligilactobacillus agilis</name>
    <dbReference type="NCBI Taxonomy" id="1601"/>
    <lineage>
        <taxon>Bacteria</taxon>
        <taxon>Bacillati</taxon>
        <taxon>Bacillota</taxon>
        <taxon>Bacilli</taxon>
        <taxon>Lactobacillales</taxon>
        <taxon>Lactobacillaceae</taxon>
        <taxon>Ligilactobacillus</taxon>
    </lineage>
</organism>
<keyword evidence="2" id="KW-0378">Hydrolase</keyword>
<keyword evidence="2" id="KW-0547">Nucleotide-binding</keyword>
<dbReference type="InterPro" id="IPR027417">
    <property type="entry name" value="P-loop_NTPase"/>
</dbReference>
<dbReference type="RefSeq" id="WP_260903277.1">
    <property type="nucleotide sequence ID" value="NZ_CP104396.1"/>
</dbReference>
<feature type="domain" description="SF4 helicase" evidence="1">
    <location>
        <begin position="153"/>
        <end position="411"/>
    </location>
</feature>
<dbReference type="EMBL" id="CP104396">
    <property type="protein sequence ID" value="UXC62963.1"/>
    <property type="molecule type" value="Genomic_DNA"/>
</dbReference>
<sequence>MISEVEERIIANILHKPMLLDSVDLPPSNFTSPFCKQVIEIALKLPTGERSLISIANENSVKLSEYEFATFYSKLNSLYARTISESTFLNDIELLKQHRIKEKLLGNLATYHQYQTSANLDNLLTSIQNYQSFNDSDSGELTETITQITQNVEEGATAGIKTNPKIEQRFKHFLVGSKLICIGARPGVGKTAFCLNLICSTLIHDPSVHIDFFSLEMNKSEILTRLMVMLSQVNSNVLTSGKALEDENISKRISQATDILKQSKLRVYDSVTSLEGILAKIRKNAMLCAKNKYLAFVDYIGLVSVNSKRSLERYLQLGKITRELKICTNSLNIPIIVTSQLNRGIEFRQEKEPQLSDLRESGSIEQDCNAVAFLYRDSNNPNLVNFTVKKNREGPLGRITFNFTGDTLTFV</sequence>
<protein>
    <submittedName>
        <fullName evidence="2">DnaB helicase C-terminal domain-containing protein</fullName>
    </submittedName>
</protein>
<dbReference type="SUPFAM" id="SSF52540">
    <property type="entry name" value="P-loop containing nucleoside triphosphate hydrolases"/>
    <property type="match status" value="1"/>
</dbReference>
<dbReference type="Gene3D" id="3.40.50.300">
    <property type="entry name" value="P-loop containing nucleotide triphosphate hydrolases"/>
    <property type="match status" value="1"/>
</dbReference>
<evidence type="ECO:0000313" key="2">
    <source>
        <dbReference type="EMBL" id="UXC62963.1"/>
    </source>
</evidence>
<keyword evidence="2" id="KW-0067">ATP-binding</keyword>
<dbReference type="Pfam" id="PF03796">
    <property type="entry name" value="DnaB_C"/>
    <property type="match status" value="1"/>
</dbReference>
<dbReference type="InterPro" id="IPR007694">
    <property type="entry name" value="DNA_helicase_DnaB-like_C"/>
</dbReference>
<dbReference type="GO" id="GO:0005829">
    <property type="term" value="C:cytosol"/>
    <property type="evidence" value="ECO:0007669"/>
    <property type="project" value="TreeGrafter"/>
</dbReference>
<name>A0A9Q9J8A7_9LACO</name>
<dbReference type="PANTHER" id="PTHR30153">
    <property type="entry name" value="REPLICATIVE DNA HELICASE DNAB"/>
    <property type="match status" value="1"/>
</dbReference>
<keyword evidence="2" id="KW-0347">Helicase</keyword>